<evidence type="ECO:0000256" key="1">
    <source>
        <dbReference type="ARBA" id="ARBA00023125"/>
    </source>
</evidence>
<gene>
    <name evidence="2" type="ORF">UFOPK3770_00218</name>
</gene>
<accession>A0A6J5YRF5</accession>
<dbReference type="Gene3D" id="2.40.50.140">
    <property type="entry name" value="Nucleic acid-binding proteins"/>
    <property type="match status" value="1"/>
</dbReference>
<dbReference type="Pfam" id="PF00436">
    <property type="entry name" value="SSB"/>
    <property type="match status" value="1"/>
</dbReference>
<proteinExistence type="predicted"/>
<keyword evidence="1" id="KW-0238">DNA-binding</keyword>
<dbReference type="InterPro" id="IPR012340">
    <property type="entry name" value="NA-bd_OB-fold"/>
</dbReference>
<sequence>MSSSELPWVNEVHLVGRVTSTADDVELPSGDVLTRFRIVVPRLKPTTKTTVDTIDLITVKAGLSKRARSLAVGDCVEVQGAMRRRFWKAGASVASRVEVEVTTMTKVVL</sequence>
<organism evidence="2">
    <name type="scientific">freshwater metagenome</name>
    <dbReference type="NCBI Taxonomy" id="449393"/>
    <lineage>
        <taxon>unclassified sequences</taxon>
        <taxon>metagenomes</taxon>
        <taxon>ecological metagenomes</taxon>
    </lineage>
</organism>
<dbReference type="EMBL" id="CAESAJ010000011">
    <property type="protein sequence ID" value="CAB4331502.1"/>
    <property type="molecule type" value="Genomic_DNA"/>
</dbReference>
<name>A0A6J5YRF5_9ZZZZ</name>
<evidence type="ECO:0000313" key="2">
    <source>
        <dbReference type="EMBL" id="CAB4331502.1"/>
    </source>
</evidence>
<dbReference type="GO" id="GO:0003697">
    <property type="term" value="F:single-stranded DNA binding"/>
    <property type="evidence" value="ECO:0007669"/>
    <property type="project" value="InterPro"/>
</dbReference>
<dbReference type="InterPro" id="IPR000424">
    <property type="entry name" value="Primosome_PriB/ssb"/>
</dbReference>
<dbReference type="AlphaFoldDB" id="A0A6J5YRF5"/>
<protein>
    <submittedName>
        <fullName evidence="2">Unannotated protein</fullName>
    </submittedName>
</protein>
<reference evidence="2" key="1">
    <citation type="submission" date="2020-05" db="EMBL/GenBank/DDBJ databases">
        <authorList>
            <person name="Chiriac C."/>
            <person name="Salcher M."/>
            <person name="Ghai R."/>
            <person name="Kavagutti S V."/>
        </authorList>
    </citation>
    <scope>NUCLEOTIDE SEQUENCE</scope>
</reference>
<dbReference type="PROSITE" id="PS50935">
    <property type="entry name" value="SSB"/>
    <property type="match status" value="1"/>
</dbReference>
<dbReference type="SUPFAM" id="SSF50249">
    <property type="entry name" value="Nucleic acid-binding proteins"/>
    <property type="match status" value="1"/>
</dbReference>